<sequence>MKVINKKNADTSNEVELWALGEHRWKLGRDQLRDEKYQTERMTLTLRDIMDTLSRCQKETLFHPFHSKDTVFWRNKHDYYRDLNSQFDELGSIDDFDRLKQFLQMDIDSIDNLSKEIRFYRGEVGGYGEGGGLKIEEKYLRQELVEVSNIVNGGNYKVMIPKTLAPIFKTLLLKYGHDDDFRGHLGLTDGMRSGGSTLLSIVIDKMCRTKIEDITMDLLKQCHFYLLGIQQITGFDLERYMNSLLEMGLYAYLGFKAVRSEKEVTEILDLKIATLEAEWERYKKNREEFKTFKPRKSSVMEKCLREASKRKQKTLGDLWF</sequence>
<accession>A0A2P5FKK5</accession>
<comment type="caution">
    <text evidence="1">The sequence shown here is derived from an EMBL/GenBank/DDBJ whole genome shotgun (WGS) entry which is preliminary data.</text>
</comment>
<protein>
    <submittedName>
        <fullName evidence="1">Uncharacterized protein</fullName>
    </submittedName>
</protein>
<dbReference type="EMBL" id="JXTC01000025">
    <property type="protein sequence ID" value="PON98332.1"/>
    <property type="molecule type" value="Genomic_DNA"/>
</dbReference>
<keyword evidence="2" id="KW-1185">Reference proteome</keyword>
<dbReference type="InParanoid" id="A0A2P5FKK5"/>
<evidence type="ECO:0000313" key="2">
    <source>
        <dbReference type="Proteomes" id="UP000237000"/>
    </source>
</evidence>
<reference evidence="2" key="1">
    <citation type="submission" date="2016-06" db="EMBL/GenBank/DDBJ databases">
        <title>Parallel loss of symbiosis genes in relatives of nitrogen-fixing non-legume Parasponia.</title>
        <authorList>
            <person name="Van Velzen R."/>
            <person name="Holmer R."/>
            <person name="Bu F."/>
            <person name="Rutten L."/>
            <person name="Van Zeijl A."/>
            <person name="Liu W."/>
            <person name="Santuari L."/>
            <person name="Cao Q."/>
            <person name="Sharma T."/>
            <person name="Shen D."/>
            <person name="Roswanjaya Y."/>
            <person name="Wardhani T."/>
            <person name="Kalhor M.S."/>
            <person name="Jansen J."/>
            <person name="Van den Hoogen J."/>
            <person name="Gungor B."/>
            <person name="Hartog M."/>
            <person name="Hontelez J."/>
            <person name="Verver J."/>
            <person name="Yang W.-C."/>
            <person name="Schijlen E."/>
            <person name="Repin R."/>
            <person name="Schilthuizen M."/>
            <person name="Schranz E."/>
            <person name="Heidstra R."/>
            <person name="Miyata K."/>
            <person name="Fedorova E."/>
            <person name="Kohlen W."/>
            <person name="Bisseling T."/>
            <person name="Smit S."/>
            <person name="Geurts R."/>
        </authorList>
    </citation>
    <scope>NUCLEOTIDE SEQUENCE [LARGE SCALE GENOMIC DNA]</scope>
    <source>
        <strain evidence="2">cv. RG33-2</strain>
    </source>
</reference>
<proteinExistence type="predicted"/>
<organism evidence="1 2">
    <name type="scientific">Trema orientale</name>
    <name type="common">Charcoal tree</name>
    <name type="synonym">Celtis orientalis</name>
    <dbReference type="NCBI Taxonomy" id="63057"/>
    <lineage>
        <taxon>Eukaryota</taxon>
        <taxon>Viridiplantae</taxon>
        <taxon>Streptophyta</taxon>
        <taxon>Embryophyta</taxon>
        <taxon>Tracheophyta</taxon>
        <taxon>Spermatophyta</taxon>
        <taxon>Magnoliopsida</taxon>
        <taxon>eudicotyledons</taxon>
        <taxon>Gunneridae</taxon>
        <taxon>Pentapetalae</taxon>
        <taxon>rosids</taxon>
        <taxon>fabids</taxon>
        <taxon>Rosales</taxon>
        <taxon>Cannabaceae</taxon>
        <taxon>Trema</taxon>
    </lineage>
</organism>
<dbReference type="AlphaFoldDB" id="A0A2P5FKK5"/>
<dbReference type="Proteomes" id="UP000237000">
    <property type="component" value="Unassembled WGS sequence"/>
</dbReference>
<evidence type="ECO:0000313" key="1">
    <source>
        <dbReference type="EMBL" id="PON98332.1"/>
    </source>
</evidence>
<name>A0A2P5FKK5_TREOI</name>
<gene>
    <name evidence="1" type="ORF">TorRG33x02_059070</name>
</gene>